<dbReference type="Pfam" id="PF01988">
    <property type="entry name" value="VIT1"/>
    <property type="match status" value="1"/>
</dbReference>
<evidence type="ECO:0000256" key="5">
    <source>
        <dbReference type="SAM" id="Phobius"/>
    </source>
</evidence>
<keyword evidence="2 5" id="KW-0812">Transmembrane</keyword>
<evidence type="ECO:0008006" key="8">
    <source>
        <dbReference type="Google" id="ProtNLM"/>
    </source>
</evidence>
<dbReference type="EMBL" id="LHYH01000001">
    <property type="protein sequence ID" value="KXB07579.1"/>
    <property type="molecule type" value="Genomic_DNA"/>
</dbReference>
<gene>
    <name evidence="6" type="ORF">AKJ54_00070</name>
</gene>
<dbReference type="AlphaFoldDB" id="A0A133VMC4"/>
<dbReference type="GO" id="GO:0012505">
    <property type="term" value="C:endomembrane system"/>
    <property type="evidence" value="ECO:0007669"/>
    <property type="project" value="UniProtKB-SubCell"/>
</dbReference>
<evidence type="ECO:0000256" key="4">
    <source>
        <dbReference type="ARBA" id="ARBA00023136"/>
    </source>
</evidence>
<dbReference type="InterPro" id="IPR008217">
    <property type="entry name" value="Ccc1_fam"/>
</dbReference>
<keyword evidence="7" id="KW-1185">Reference proteome</keyword>
<dbReference type="PATRIC" id="fig|1698283.3.peg.14"/>
<dbReference type="Proteomes" id="UP000070504">
    <property type="component" value="Unassembled WGS sequence"/>
</dbReference>
<dbReference type="GO" id="GO:0005384">
    <property type="term" value="F:manganese ion transmembrane transporter activity"/>
    <property type="evidence" value="ECO:0007669"/>
    <property type="project" value="InterPro"/>
</dbReference>
<sequence>MEKTHKRYLVRGFIDGLLSTLGVVIGASTAIGADNGVEASHIIMAAGVGGGVANGLSNILGAYMGEKLEMGAKFEEVERAMLKEEALRGTKVIERVQNRVISFGVFDGLATIGGAMVPVLPFLFIPLFAIADLTALYISIVISLSVFFFLGAYVGRVAKENIILSGMKMVAFGGVTAIVVTIIRLAF</sequence>
<evidence type="ECO:0000256" key="1">
    <source>
        <dbReference type="ARBA" id="ARBA00004127"/>
    </source>
</evidence>
<feature type="transmembrane region" description="Helical" evidence="5">
    <location>
        <begin position="100"/>
        <end position="129"/>
    </location>
</feature>
<feature type="transmembrane region" description="Helical" evidence="5">
    <location>
        <begin position="39"/>
        <end position="63"/>
    </location>
</feature>
<evidence type="ECO:0000313" key="7">
    <source>
        <dbReference type="Proteomes" id="UP000070504"/>
    </source>
</evidence>
<name>A0A133VMC4_9EURY</name>
<accession>A0A133VMC4</accession>
<evidence type="ECO:0000256" key="2">
    <source>
        <dbReference type="ARBA" id="ARBA00022692"/>
    </source>
</evidence>
<comment type="caution">
    <text evidence="6">The sequence shown here is derived from an EMBL/GenBank/DDBJ whole genome shotgun (WGS) entry which is preliminary data.</text>
</comment>
<feature type="transmembrane region" description="Helical" evidence="5">
    <location>
        <begin position="12"/>
        <end position="33"/>
    </location>
</feature>
<comment type="subcellular location">
    <subcellularLocation>
        <location evidence="1">Endomembrane system</location>
        <topology evidence="1">Multi-pass membrane protein</topology>
    </subcellularLocation>
</comment>
<organism evidence="6 7">
    <name type="scientific">candidate division MSBL1 archaeon SCGC-AAA382K21</name>
    <dbReference type="NCBI Taxonomy" id="1698283"/>
    <lineage>
        <taxon>Archaea</taxon>
        <taxon>Methanobacteriati</taxon>
        <taxon>Methanobacteriota</taxon>
        <taxon>candidate division MSBL1</taxon>
    </lineage>
</organism>
<reference evidence="6 7" key="1">
    <citation type="journal article" date="2016" name="Sci. Rep.">
        <title>Metabolic traits of an uncultured archaeal lineage -MSBL1- from brine pools of the Red Sea.</title>
        <authorList>
            <person name="Mwirichia R."/>
            <person name="Alam I."/>
            <person name="Rashid M."/>
            <person name="Vinu M."/>
            <person name="Ba-Alawi W."/>
            <person name="Anthony Kamau A."/>
            <person name="Kamanda Ngugi D."/>
            <person name="Goker M."/>
            <person name="Klenk H.P."/>
            <person name="Bajic V."/>
            <person name="Stingl U."/>
        </authorList>
    </citation>
    <scope>NUCLEOTIDE SEQUENCE [LARGE SCALE GENOMIC DNA]</scope>
    <source>
        <strain evidence="6">SCGC-AAA382K21</strain>
    </source>
</reference>
<dbReference type="GO" id="GO:0030026">
    <property type="term" value="P:intracellular manganese ion homeostasis"/>
    <property type="evidence" value="ECO:0007669"/>
    <property type="project" value="InterPro"/>
</dbReference>
<feature type="transmembrane region" description="Helical" evidence="5">
    <location>
        <begin position="166"/>
        <end position="186"/>
    </location>
</feature>
<evidence type="ECO:0000313" key="6">
    <source>
        <dbReference type="EMBL" id="KXB07579.1"/>
    </source>
</evidence>
<feature type="transmembrane region" description="Helical" evidence="5">
    <location>
        <begin position="135"/>
        <end position="154"/>
    </location>
</feature>
<protein>
    <recommendedName>
        <fullName evidence="8">TIGR00267 family protein</fullName>
    </recommendedName>
</protein>
<evidence type="ECO:0000256" key="3">
    <source>
        <dbReference type="ARBA" id="ARBA00022989"/>
    </source>
</evidence>
<proteinExistence type="predicted"/>
<keyword evidence="4 5" id="KW-0472">Membrane</keyword>
<keyword evidence="3 5" id="KW-1133">Transmembrane helix</keyword>